<protein>
    <submittedName>
        <fullName evidence="2">Uncharacterized protein</fullName>
    </submittedName>
</protein>
<evidence type="ECO:0000313" key="2">
    <source>
        <dbReference type="EMBL" id="KAF0764301.1"/>
    </source>
</evidence>
<keyword evidence="3" id="KW-1185">Reference proteome</keyword>
<evidence type="ECO:0000256" key="1">
    <source>
        <dbReference type="SAM" id="MobiDB-lite"/>
    </source>
</evidence>
<accession>A0A6G0Z137</accession>
<gene>
    <name evidence="2" type="ORF">FWK35_00023851</name>
</gene>
<comment type="caution">
    <text evidence="2">The sequence shown here is derived from an EMBL/GenBank/DDBJ whole genome shotgun (WGS) entry which is preliminary data.</text>
</comment>
<organism evidence="2 3">
    <name type="scientific">Aphis craccivora</name>
    <name type="common">Cowpea aphid</name>
    <dbReference type="NCBI Taxonomy" id="307492"/>
    <lineage>
        <taxon>Eukaryota</taxon>
        <taxon>Metazoa</taxon>
        <taxon>Ecdysozoa</taxon>
        <taxon>Arthropoda</taxon>
        <taxon>Hexapoda</taxon>
        <taxon>Insecta</taxon>
        <taxon>Pterygota</taxon>
        <taxon>Neoptera</taxon>
        <taxon>Paraneoptera</taxon>
        <taxon>Hemiptera</taxon>
        <taxon>Sternorrhyncha</taxon>
        <taxon>Aphidomorpha</taxon>
        <taxon>Aphidoidea</taxon>
        <taxon>Aphididae</taxon>
        <taxon>Aphidini</taxon>
        <taxon>Aphis</taxon>
        <taxon>Aphis</taxon>
    </lineage>
</organism>
<feature type="region of interest" description="Disordered" evidence="1">
    <location>
        <begin position="66"/>
        <end position="96"/>
    </location>
</feature>
<name>A0A6G0Z137_APHCR</name>
<dbReference type="EMBL" id="VUJU01001673">
    <property type="protein sequence ID" value="KAF0764301.1"/>
    <property type="molecule type" value="Genomic_DNA"/>
</dbReference>
<evidence type="ECO:0000313" key="3">
    <source>
        <dbReference type="Proteomes" id="UP000478052"/>
    </source>
</evidence>
<sequence>MYKIKILTEKLEAIELNIIDALMLIDNLIASLTEMNKDDISMNNLRPNNMRSNVYMGGCRSKKSFRESIHTPDRGGGEENIYWSREDERERDGVTSLDSQGYPPAAGFFHKAFVKLCPRQRKETTRKKIKEVQRNNEESVPLPKQNFILRCLANIALTQYPRRHRQESPPPSEINCYFNGIRAPFAVYLPVVVGIKSFLRMSFCTTGSTGVASDILPASSFSIAYSVNIGDDVFLVQWEDTPRPAGFEFFKGNQFESDFQTPSLGNRRAAVVK</sequence>
<dbReference type="AlphaFoldDB" id="A0A6G0Z137"/>
<feature type="compositionally biased region" description="Basic and acidic residues" evidence="1">
    <location>
        <begin position="66"/>
        <end position="77"/>
    </location>
</feature>
<feature type="compositionally biased region" description="Basic and acidic residues" evidence="1">
    <location>
        <begin position="84"/>
        <end position="93"/>
    </location>
</feature>
<dbReference type="Proteomes" id="UP000478052">
    <property type="component" value="Unassembled WGS sequence"/>
</dbReference>
<reference evidence="2 3" key="1">
    <citation type="submission" date="2019-08" db="EMBL/GenBank/DDBJ databases">
        <title>Whole genome of Aphis craccivora.</title>
        <authorList>
            <person name="Voronova N.V."/>
            <person name="Shulinski R.S."/>
            <person name="Bandarenka Y.V."/>
            <person name="Zhorov D.G."/>
            <person name="Warner D."/>
        </authorList>
    </citation>
    <scope>NUCLEOTIDE SEQUENCE [LARGE SCALE GENOMIC DNA]</scope>
    <source>
        <strain evidence="2">180601</strain>
        <tissue evidence="2">Whole Body</tissue>
    </source>
</reference>
<proteinExistence type="predicted"/>